<dbReference type="RefSeq" id="WP_119910360.1">
    <property type="nucleotide sequence ID" value="NZ_QZCH01000009.1"/>
</dbReference>
<dbReference type="GO" id="GO:0016020">
    <property type="term" value="C:membrane"/>
    <property type="evidence" value="ECO:0007669"/>
    <property type="project" value="TreeGrafter"/>
</dbReference>
<dbReference type="GO" id="GO:0016491">
    <property type="term" value="F:oxidoreductase activity"/>
    <property type="evidence" value="ECO:0007669"/>
    <property type="project" value="UniProtKB-KW"/>
</dbReference>
<comment type="caution">
    <text evidence="3">The sequence shown here is derived from an EMBL/GenBank/DDBJ whole genome shotgun (WGS) entry which is preliminary data.</text>
</comment>
<organism evidence="3 4">
    <name type="scientific">Motilimonas pumila</name>
    <dbReference type="NCBI Taxonomy" id="2303987"/>
    <lineage>
        <taxon>Bacteria</taxon>
        <taxon>Pseudomonadati</taxon>
        <taxon>Pseudomonadota</taxon>
        <taxon>Gammaproteobacteria</taxon>
        <taxon>Alteromonadales</taxon>
        <taxon>Alteromonadales genera incertae sedis</taxon>
        <taxon>Motilimonas</taxon>
    </lineage>
</organism>
<evidence type="ECO:0000313" key="3">
    <source>
        <dbReference type="EMBL" id="RJG48134.1"/>
    </source>
</evidence>
<dbReference type="Gene3D" id="3.40.50.720">
    <property type="entry name" value="NAD(P)-binding Rossmann-like Domain"/>
    <property type="match status" value="1"/>
</dbReference>
<dbReference type="InterPro" id="IPR002347">
    <property type="entry name" value="SDR_fam"/>
</dbReference>
<dbReference type="PRINTS" id="PR00081">
    <property type="entry name" value="GDHRDH"/>
</dbReference>
<reference evidence="3 4" key="1">
    <citation type="submission" date="2018-09" db="EMBL/GenBank/DDBJ databases">
        <authorList>
            <person name="Wang F."/>
        </authorList>
    </citation>
    <scope>NUCLEOTIDE SEQUENCE [LARGE SCALE GENOMIC DNA]</scope>
    <source>
        <strain evidence="3 4">PLHSC7-2</strain>
    </source>
</reference>
<evidence type="ECO:0000256" key="1">
    <source>
        <dbReference type="ARBA" id="ARBA00006484"/>
    </source>
</evidence>
<dbReference type="EMBL" id="QZCH01000009">
    <property type="protein sequence ID" value="RJG48134.1"/>
    <property type="molecule type" value="Genomic_DNA"/>
</dbReference>
<dbReference type="InterPro" id="IPR020904">
    <property type="entry name" value="Sc_DH/Rdtase_CS"/>
</dbReference>
<dbReference type="PROSITE" id="PS00061">
    <property type="entry name" value="ADH_SHORT"/>
    <property type="match status" value="1"/>
</dbReference>
<sequence>MKTIVITGATSGIGLALVKAYLSEGHQVFACGRNMASLDALAHTRLTPLSFDIGDKQAVLAACSQLPAIDIAILNAGSCEYIDDAKHFDSALFERVIHTNLIALGYCLEGLLPKLGKHSQLSLMGSSASYLPFSRAQAYGSSKAAVGYLARSLALDLKAHHIEVSVICPGFVKTPLTDKNDFAMPMLITSEEAAQYIYKGINKHKKEIHFPYKFTLLLKLLAMLPNWCWEKLAMRMST</sequence>
<dbReference type="PANTHER" id="PTHR44196">
    <property type="entry name" value="DEHYDROGENASE/REDUCTASE SDR FAMILY MEMBER 7B"/>
    <property type="match status" value="1"/>
</dbReference>
<evidence type="ECO:0000256" key="2">
    <source>
        <dbReference type="ARBA" id="ARBA00023002"/>
    </source>
</evidence>
<dbReference type="Proteomes" id="UP000283255">
    <property type="component" value="Unassembled WGS sequence"/>
</dbReference>
<keyword evidence="4" id="KW-1185">Reference proteome</keyword>
<proteinExistence type="inferred from homology"/>
<evidence type="ECO:0000313" key="4">
    <source>
        <dbReference type="Proteomes" id="UP000283255"/>
    </source>
</evidence>
<gene>
    <name evidence="3" type="ORF">D1Z90_08660</name>
</gene>
<accession>A0A418YFV2</accession>
<dbReference type="PANTHER" id="PTHR44196:SF1">
    <property type="entry name" value="DEHYDROGENASE_REDUCTASE SDR FAMILY MEMBER 7B"/>
    <property type="match status" value="1"/>
</dbReference>
<dbReference type="OrthoDB" id="9808814at2"/>
<keyword evidence="2" id="KW-0560">Oxidoreductase</keyword>
<protein>
    <submittedName>
        <fullName evidence="3">SDR family NAD(P)-dependent oxidoreductase</fullName>
    </submittedName>
</protein>
<dbReference type="InterPro" id="IPR036291">
    <property type="entry name" value="NAD(P)-bd_dom_sf"/>
</dbReference>
<dbReference type="AlphaFoldDB" id="A0A418YFV2"/>
<dbReference type="Pfam" id="PF00106">
    <property type="entry name" value="adh_short"/>
    <property type="match status" value="1"/>
</dbReference>
<reference evidence="3 4" key="2">
    <citation type="submission" date="2019-01" db="EMBL/GenBank/DDBJ databases">
        <title>Motilimonas pumilus sp. nov., isolated from the gut of sea cucumber (Apostichopus japonicus).</title>
        <authorList>
            <person name="Wang F.-Q."/>
            <person name="Ren L.-H."/>
            <person name="Lin Y.-W."/>
            <person name="Sun G.-H."/>
            <person name="Du Z.-J."/>
            <person name="Zhao J.-X."/>
            <person name="Liu X.-J."/>
            <person name="Liu L.-J."/>
        </authorList>
    </citation>
    <scope>NUCLEOTIDE SEQUENCE [LARGE SCALE GENOMIC DNA]</scope>
    <source>
        <strain evidence="3 4">PLHSC7-2</strain>
    </source>
</reference>
<comment type="similarity">
    <text evidence="1">Belongs to the short-chain dehydrogenases/reductases (SDR) family.</text>
</comment>
<name>A0A418YFV2_9GAMM</name>
<dbReference type="SUPFAM" id="SSF51735">
    <property type="entry name" value="NAD(P)-binding Rossmann-fold domains"/>
    <property type="match status" value="1"/>
</dbReference>